<keyword evidence="2" id="KW-1185">Reference proteome</keyword>
<protein>
    <submittedName>
        <fullName evidence="1">Uncharacterized protein</fullName>
    </submittedName>
</protein>
<organism evidence="1 2">
    <name type="scientific">Vigna mungo</name>
    <name type="common">Black gram</name>
    <name type="synonym">Phaseolus mungo</name>
    <dbReference type="NCBI Taxonomy" id="3915"/>
    <lineage>
        <taxon>Eukaryota</taxon>
        <taxon>Viridiplantae</taxon>
        <taxon>Streptophyta</taxon>
        <taxon>Embryophyta</taxon>
        <taxon>Tracheophyta</taxon>
        <taxon>Spermatophyta</taxon>
        <taxon>Magnoliopsida</taxon>
        <taxon>eudicotyledons</taxon>
        <taxon>Gunneridae</taxon>
        <taxon>Pentapetalae</taxon>
        <taxon>rosids</taxon>
        <taxon>fabids</taxon>
        <taxon>Fabales</taxon>
        <taxon>Fabaceae</taxon>
        <taxon>Papilionoideae</taxon>
        <taxon>50 kb inversion clade</taxon>
        <taxon>NPAAA clade</taxon>
        <taxon>indigoferoid/millettioid clade</taxon>
        <taxon>Phaseoleae</taxon>
        <taxon>Vigna</taxon>
    </lineage>
</organism>
<accession>A0AAQ3MJV8</accession>
<dbReference type="Proteomes" id="UP001374535">
    <property type="component" value="Chromosome 11"/>
</dbReference>
<gene>
    <name evidence="1" type="ORF">V8G54_037800</name>
</gene>
<reference evidence="1 2" key="1">
    <citation type="journal article" date="2023" name="Life. Sci Alliance">
        <title>Evolutionary insights into 3D genome organization and epigenetic landscape of Vigna mungo.</title>
        <authorList>
            <person name="Junaid A."/>
            <person name="Singh B."/>
            <person name="Bhatia S."/>
        </authorList>
    </citation>
    <scope>NUCLEOTIDE SEQUENCE [LARGE SCALE GENOMIC DNA]</scope>
    <source>
        <tissue evidence="1">Leaf</tissue>
    </source>
</reference>
<sequence>MYGSLCLTISNIILHNELSSHSNMHHLQRAWECSILPLFIPSVNLMHRQSYENRLLAHLHNFKISSSRNKETNQQFLEMSKQAISKKQEMKQKIKHLCVFDRVATAIENENTKYYPR</sequence>
<dbReference type="AlphaFoldDB" id="A0AAQ3MJV8"/>
<evidence type="ECO:0000313" key="1">
    <source>
        <dbReference type="EMBL" id="WVY92286.1"/>
    </source>
</evidence>
<evidence type="ECO:0000313" key="2">
    <source>
        <dbReference type="Proteomes" id="UP001374535"/>
    </source>
</evidence>
<proteinExistence type="predicted"/>
<name>A0AAQ3MJV8_VIGMU</name>
<dbReference type="EMBL" id="CP144690">
    <property type="protein sequence ID" value="WVY92286.1"/>
    <property type="molecule type" value="Genomic_DNA"/>
</dbReference>